<proteinExistence type="predicted"/>
<sequence>MWRRRGDKGEEGAVFFWCFFVWFQEEEAPALTGLFHWNNWDLTSARWDFQPCRVDGISEGPSSSVWPRFHMTFTVFYVIQAAEALVVKRRKKPTFLEGQGAAVKSNCSNRFGTWPARPPPRMLSETLGLGDLGLAHRRRNPRAALSP</sequence>
<dbReference type="AlphaFoldDB" id="A0AAV6SIJ4"/>
<name>A0AAV6SIJ4_SOLSE</name>
<evidence type="ECO:0000313" key="2">
    <source>
        <dbReference type="Proteomes" id="UP000693946"/>
    </source>
</evidence>
<reference evidence="1 2" key="1">
    <citation type="journal article" date="2021" name="Sci. Rep.">
        <title>Chromosome anchoring in Senegalese sole (Solea senegalensis) reveals sex-associated markers and genome rearrangements in flatfish.</title>
        <authorList>
            <person name="Guerrero-Cozar I."/>
            <person name="Gomez-Garrido J."/>
            <person name="Berbel C."/>
            <person name="Martinez-Blanch J.F."/>
            <person name="Alioto T."/>
            <person name="Claros M.G."/>
            <person name="Gagnaire P.A."/>
            <person name="Manchado M."/>
        </authorList>
    </citation>
    <scope>NUCLEOTIDE SEQUENCE [LARGE SCALE GENOMIC DNA]</scope>
    <source>
        <strain evidence="1">Sse05_10M</strain>
    </source>
</reference>
<dbReference type="EMBL" id="JAGKHQ010000005">
    <property type="protein sequence ID" value="KAG7516720.1"/>
    <property type="molecule type" value="Genomic_DNA"/>
</dbReference>
<gene>
    <name evidence="1" type="ORF">JOB18_038940</name>
</gene>
<accession>A0AAV6SIJ4</accession>
<keyword evidence="2" id="KW-1185">Reference proteome</keyword>
<protein>
    <submittedName>
        <fullName evidence="1">Uncharacterized protein</fullName>
    </submittedName>
</protein>
<dbReference type="Proteomes" id="UP000693946">
    <property type="component" value="Linkage Group LG13"/>
</dbReference>
<organism evidence="1 2">
    <name type="scientific">Solea senegalensis</name>
    <name type="common">Senegalese sole</name>
    <dbReference type="NCBI Taxonomy" id="28829"/>
    <lineage>
        <taxon>Eukaryota</taxon>
        <taxon>Metazoa</taxon>
        <taxon>Chordata</taxon>
        <taxon>Craniata</taxon>
        <taxon>Vertebrata</taxon>
        <taxon>Euteleostomi</taxon>
        <taxon>Actinopterygii</taxon>
        <taxon>Neopterygii</taxon>
        <taxon>Teleostei</taxon>
        <taxon>Neoteleostei</taxon>
        <taxon>Acanthomorphata</taxon>
        <taxon>Carangaria</taxon>
        <taxon>Pleuronectiformes</taxon>
        <taxon>Pleuronectoidei</taxon>
        <taxon>Soleidae</taxon>
        <taxon>Solea</taxon>
    </lineage>
</organism>
<evidence type="ECO:0000313" key="1">
    <source>
        <dbReference type="EMBL" id="KAG7516720.1"/>
    </source>
</evidence>
<comment type="caution">
    <text evidence="1">The sequence shown here is derived from an EMBL/GenBank/DDBJ whole genome shotgun (WGS) entry which is preliminary data.</text>
</comment>